<evidence type="ECO:0000259" key="1">
    <source>
        <dbReference type="Pfam" id="PF10000"/>
    </source>
</evidence>
<name>A0A9P4W9X4_CURKU</name>
<comment type="caution">
    <text evidence="2">The sequence shown here is derived from an EMBL/GenBank/DDBJ whole genome shotgun (WGS) entry which is preliminary data.</text>
</comment>
<keyword evidence="3" id="KW-1185">Reference proteome</keyword>
<protein>
    <recommendedName>
        <fullName evidence="1">DUF2241 domain-containing protein</fullName>
    </recommendedName>
</protein>
<evidence type="ECO:0000313" key="3">
    <source>
        <dbReference type="Proteomes" id="UP000801428"/>
    </source>
</evidence>
<dbReference type="Gene3D" id="3.30.2130.10">
    <property type="entry name" value="VC0802-like"/>
    <property type="match status" value="1"/>
</dbReference>
<proteinExistence type="predicted"/>
<sequence>MAAPSALSKLLATLKPVLSGPSFVFTTFGPNQPIPPSLPVQMMFREAEGTTLVTTRAAADIENIHYHGVNRLITLNMDPPSDDLIFHIAFLLKKLEDSNIDVSHVSGCSHDYLFVQLGSEEATLKCLEEVVREAQEDVKGE</sequence>
<reference evidence="2" key="1">
    <citation type="submission" date="2019-04" db="EMBL/GenBank/DDBJ databases">
        <title>Sequencing of skin fungus with MAO and IRED activity.</title>
        <authorList>
            <person name="Marsaioli A.J."/>
            <person name="Bonatto J.M.C."/>
            <person name="Reis Junior O."/>
        </authorList>
    </citation>
    <scope>NUCLEOTIDE SEQUENCE</scope>
    <source>
        <strain evidence="2">30M1</strain>
    </source>
</reference>
<feature type="domain" description="DUF2241" evidence="1">
    <location>
        <begin position="6"/>
        <end position="69"/>
    </location>
</feature>
<evidence type="ECO:0000313" key="2">
    <source>
        <dbReference type="EMBL" id="KAF2998823.1"/>
    </source>
</evidence>
<dbReference type="Pfam" id="PF10000">
    <property type="entry name" value="ACT_3"/>
    <property type="match status" value="1"/>
</dbReference>
<gene>
    <name evidence="2" type="ORF">E8E13_002195</name>
</gene>
<dbReference type="EMBL" id="SWKU01000018">
    <property type="protein sequence ID" value="KAF2998823.1"/>
    <property type="molecule type" value="Genomic_DNA"/>
</dbReference>
<dbReference type="InterPro" id="IPR045865">
    <property type="entry name" value="ACT-like_dom_sf"/>
</dbReference>
<dbReference type="OrthoDB" id="10064407at2759"/>
<dbReference type="GO" id="GO:0006520">
    <property type="term" value="P:amino acid metabolic process"/>
    <property type="evidence" value="ECO:0007669"/>
    <property type="project" value="UniProtKB-ARBA"/>
</dbReference>
<dbReference type="PANTHER" id="PTHR39199">
    <property type="entry name" value="BLR5128 PROTEIN"/>
    <property type="match status" value="1"/>
</dbReference>
<dbReference type="PANTHER" id="PTHR39199:SF1">
    <property type="entry name" value="BLR5128 PROTEIN"/>
    <property type="match status" value="1"/>
</dbReference>
<accession>A0A9P4W9X4</accession>
<dbReference type="SUPFAM" id="SSF55021">
    <property type="entry name" value="ACT-like"/>
    <property type="match status" value="2"/>
</dbReference>
<dbReference type="InterPro" id="IPR018717">
    <property type="entry name" value="DUF2241"/>
</dbReference>
<organism evidence="2 3">
    <name type="scientific">Curvularia kusanoi</name>
    <name type="common">Cochliobolus kusanoi</name>
    <dbReference type="NCBI Taxonomy" id="90978"/>
    <lineage>
        <taxon>Eukaryota</taxon>
        <taxon>Fungi</taxon>
        <taxon>Dikarya</taxon>
        <taxon>Ascomycota</taxon>
        <taxon>Pezizomycotina</taxon>
        <taxon>Dothideomycetes</taxon>
        <taxon>Pleosporomycetidae</taxon>
        <taxon>Pleosporales</taxon>
        <taxon>Pleosporineae</taxon>
        <taxon>Pleosporaceae</taxon>
        <taxon>Curvularia</taxon>
    </lineage>
</organism>
<dbReference type="Proteomes" id="UP000801428">
    <property type="component" value="Unassembled WGS sequence"/>
</dbReference>
<dbReference type="GO" id="GO:0046394">
    <property type="term" value="P:carboxylic acid biosynthetic process"/>
    <property type="evidence" value="ECO:0007669"/>
    <property type="project" value="UniProtKB-ARBA"/>
</dbReference>
<dbReference type="AlphaFoldDB" id="A0A9P4W9X4"/>